<evidence type="ECO:0000256" key="1">
    <source>
        <dbReference type="SAM" id="MobiDB-lite"/>
    </source>
</evidence>
<organism evidence="2">
    <name type="scientific">Cuerna arida</name>
    <dbReference type="NCBI Taxonomy" id="1464854"/>
    <lineage>
        <taxon>Eukaryota</taxon>
        <taxon>Metazoa</taxon>
        <taxon>Ecdysozoa</taxon>
        <taxon>Arthropoda</taxon>
        <taxon>Hexapoda</taxon>
        <taxon>Insecta</taxon>
        <taxon>Pterygota</taxon>
        <taxon>Neoptera</taxon>
        <taxon>Paraneoptera</taxon>
        <taxon>Hemiptera</taxon>
        <taxon>Auchenorrhyncha</taxon>
        <taxon>Membracoidea</taxon>
        <taxon>Cicadellidae</taxon>
        <taxon>Cicadellinae</taxon>
        <taxon>Proconiini</taxon>
        <taxon>Cuerna</taxon>
    </lineage>
</organism>
<gene>
    <name evidence="2" type="ORF">g.45297</name>
</gene>
<feature type="non-terminal residue" evidence="2">
    <location>
        <position position="139"/>
    </location>
</feature>
<feature type="non-terminal residue" evidence="2">
    <location>
        <position position="1"/>
    </location>
</feature>
<evidence type="ECO:0000313" key="2">
    <source>
        <dbReference type="EMBL" id="JAS55423.1"/>
    </source>
</evidence>
<feature type="compositionally biased region" description="Basic and acidic residues" evidence="1">
    <location>
        <begin position="36"/>
        <end position="61"/>
    </location>
</feature>
<reference evidence="2" key="1">
    <citation type="submission" date="2015-11" db="EMBL/GenBank/DDBJ databases">
        <title>De novo transcriptome assembly of four potential Pierce s Disease insect vectors from Arizona vineyards.</title>
        <authorList>
            <person name="Tassone E.E."/>
        </authorList>
    </citation>
    <scope>NUCLEOTIDE SEQUENCE</scope>
</reference>
<accession>A0A1B6FZE8</accession>
<sequence length="139" mass="15394">NFGPSPRAKQAVTAESARDVLDGNQSFSNVADPEQNNDKIFTENKSRKRVSIEDKNKDSTPAKKLNLNKRVKTSSSDDLNKDYKSGFAVADHNNYRTKASLKSEEQYGATHDSGNNSTLGERSDENDFLDLSSDNVDYA</sequence>
<dbReference type="EMBL" id="GECZ01014346">
    <property type="protein sequence ID" value="JAS55423.1"/>
    <property type="molecule type" value="Transcribed_RNA"/>
</dbReference>
<protein>
    <submittedName>
        <fullName evidence="2">Uncharacterized protein</fullName>
    </submittedName>
</protein>
<dbReference type="AlphaFoldDB" id="A0A1B6FZE8"/>
<proteinExistence type="predicted"/>
<name>A0A1B6FZE8_9HEMI</name>
<feature type="region of interest" description="Disordered" evidence="1">
    <location>
        <begin position="1"/>
        <end position="139"/>
    </location>
</feature>